<dbReference type="InterPro" id="IPR057626">
    <property type="entry name" value="S-S_Temptin"/>
</dbReference>
<organism evidence="3 4">
    <name type="scientific">Littorina saxatilis</name>
    <dbReference type="NCBI Taxonomy" id="31220"/>
    <lineage>
        <taxon>Eukaryota</taxon>
        <taxon>Metazoa</taxon>
        <taxon>Spiralia</taxon>
        <taxon>Lophotrochozoa</taxon>
        <taxon>Mollusca</taxon>
        <taxon>Gastropoda</taxon>
        <taxon>Caenogastropoda</taxon>
        <taxon>Littorinimorpha</taxon>
        <taxon>Littorinoidea</taxon>
        <taxon>Littorinidae</taxon>
        <taxon>Littorina</taxon>
    </lineage>
</organism>
<dbReference type="PANTHER" id="PTHR34737:SF2">
    <property type="entry name" value="EF-HAND DOMAIN-CONTAINING PROTEIN"/>
    <property type="match status" value="1"/>
</dbReference>
<keyword evidence="4" id="KW-1185">Reference proteome</keyword>
<feature type="chain" id="PRO_5044711018" description="Temptin Cys/Cys disulfide domain-containing protein" evidence="1">
    <location>
        <begin position="17"/>
        <end position="134"/>
    </location>
</feature>
<protein>
    <recommendedName>
        <fullName evidence="2">Temptin Cys/Cys disulfide domain-containing protein</fullName>
    </recommendedName>
</protein>
<accession>A0AAN9BS70</accession>
<reference evidence="3 4" key="1">
    <citation type="submission" date="2024-02" db="EMBL/GenBank/DDBJ databases">
        <title>Chromosome-scale genome assembly of the rough periwinkle Littorina saxatilis.</title>
        <authorList>
            <person name="De Jode A."/>
            <person name="Faria R."/>
            <person name="Formenti G."/>
            <person name="Sims Y."/>
            <person name="Smith T.P."/>
            <person name="Tracey A."/>
            <person name="Wood J.M.D."/>
            <person name="Zagrodzka Z.B."/>
            <person name="Johannesson K."/>
            <person name="Butlin R.K."/>
            <person name="Leder E.H."/>
        </authorList>
    </citation>
    <scope>NUCLEOTIDE SEQUENCE [LARGE SCALE GENOMIC DNA]</scope>
    <source>
        <strain evidence="3">Snail1</strain>
        <tissue evidence="3">Muscle</tissue>
    </source>
</reference>
<evidence type="ECO:0000313" key="4">
    <source>
        <dbReference type="Proteomes" id="UP001374579"/>
    </source>
</evidence>
<comment type="caution">
    <text evidence="3">The sequence shown here is derived from an EMBL/GenBank/DDBJ whole genome shotgun (WGS) entry which is preliminary data.</text>
</comment>
<dbReference type="Pfam" id="PF24784">
    <property type="entry name" value="Temptin_C"/>
    <property type="match status" value="1"/>
</dbReference>
<dbReference type="EMBL" id="JBAMIC010000004">
    <property type="protein sequence ID" value="KAK7108714.1"/>
    <property type="molecule type" value="Genomic_DNA"/>
</dbReference>
<evidence type="ECO:0000313" key="3">
    <source>
        <dbReference type="EMBL" id="KAK7108715.1"/>
    </source>
</evidence>
<dbReference type="EMBL" id="JBAMIC010000004">
    <property type="protein sequence ID" value="KAK7108715.1"/>
    <property type="molecule type" value="Genomic_DNA"/>
</dbReference>
<sequence length="134" mass="14465">MFSLIVVLSLVGPALGYGKYRYSIPHGHDVLSPCRWGDKSWPGVGHTNQAGGGDLNPFGQDFKAEGFKYTVSLCQKDSDGDGKTNGQELGDSSCSWAKYKRLAILDKATGHPGICEPLYSSACLGRSDWVKCSF</sequence>
<dbReference type="PANTHER" id="PTHR34737">
    <property type="entry name" value="EF-HAND DOMAIN-CONTAINING PROTEIN"/>
    <property type="match status" value="1"/>
</dbReference>
<dbReference type="InterPro" id="IPR055313">
    <property type="entry name" value="Temptin-like"/>
</dbReference>
<dbReference type="AlphaFoldDB" id="A0AAN9BS70"/>
<evidence type="ECO:0000256" key="1">
    <source>
        <dbReference type="SAM" id="SignalP"/>
    </source>
</evidence>
<dbReference type="Proteomes" id="UP001374579">
    <property type="component" value="Unassembled WGS sequence"/>
</dbReference>
<feature type="domain" description="Temptin Cys/Cys disulfide" evidence="2">
    <location>
        <begin position="16"/>
        <end position="114"/>
    </location>
</feature>
<proteinExistence type="predicted"/>
<gene>
    <name evidence="3" type="ORF">V1264_016398</name>
</gene>
<feature type="signal peptide" evidence="1">
    <location>
        <begin position="1"/>
        <end position="16"/>
    </location>
</feature>
<evidence type="ECO:0000259" key="2">
    <source>
        <dbReference type="Pfam" id="PF24784"/>
    </source>
</evidence>
<name>A0AAN9BS70_9CAEN</name>
<keyword evidence="1" id="KW-0732">Signal</keyword>